<feature type="region of interest" description="Disordered" evidence="1">
    <location>
        <begin position="125"/>
        <end position="146"/>
    </location>
</feature>
<evidence type="ECO:0000256" key="1">
    <source>
        <dbReference type="SAM" id="MobiDB-lite"/>
    </source>
</evidence>
<reference evidence="2 3" key="1">
    <citation type="submission" date="2019-03" db="EMBL/GenBank/DDBJ databases">
        <title>Single cell metagenomics reveals metabolic interactions within the superorganism composed of flagellate Streblomastix strix and complex community of Bacteroidetes bacteria on its surface.</title>
        <authorList>
            <person name="Treitli S.C."/>
            <person name="Kolisko M."/>
            <person name="Husnik F."/>
            <person name="Keeling P."/>
            <person name="Hampl V."/>
        </authorList>
    </citation>
    <scope>NUCLEOTIDE SEQUENCE [LARGE SCALE GENOMIC DNA]</scope>
    <source>
        <strain evidence="2">ST1C</strain>
    </source>
</reference>
<gene>
    <name evidence="2" type="ORF">EZS28_040623</name>
</gene>
<dbReference type="InterPro" id="IPR016024">
    <property type="entry name" value="ARM-type_fold"/>
</dbReference>
<dbReference type="EMBL" id="SNRW01022396">
    <property type="protein sequence ID" value="KAA6363851.1"/>
    <property type="molecule type" value="Genomic_DNA"/>
</dbReference>
<sequence length="146" mass="17083">MLSGKDIGFEERQRLRNLQVKPKISIPETPEEQLRKHVWIYIDEMKQDNEESGMFENNSSEFNPENIFNNMMKRFKGTKALFHLNNIGVSLQQLKPDDDKWLVIDHLIERAVKSTVGDNYTVQTHQDQQKNPGGLHKNQFFTLNPS</sequence>
<organism evidence="2 3">
    <name type="scientific">Streblomastix strix</name>
    <dbReference type="NCBI Taxonomy" id="222440"/>
    <lineage>
        <taxon>Eukaryota</taxon>
        <taxon>Metamonada</taxon>
        <taxon>Preaxostyla</taxon>
        <taxon>Oxymonadida</taxon>
        <taxon>Streblomastigidae</taxon>
        <taxon>Streblomastix</taxon>
    </lineage>
</organism>
<evidence type="ECO:0000313" key="2">
    <source>
        <dbReference type="EMBL" id="KAA6363851.1"/>
    </source>
</evidence>
<dbReference type="SUPFAM" id="SSF48371">
    <property type="entry name" value="ARM repeat"/>
    <property type="match status" value="1"/>
</dbReference>
<name>A0A5J4U1J3_9EUKA</name>
<evidence type="ECO:0000313" key="3">
    <source>
        <dbReference type="Proteomes" id="UP000324800"/>
    </source>
</evidence>
<accession>A0A5J4U1J3</accession>
<dbReference type="AlphaFoldDB" id="A0A5J4U1J3"/>
<dbReference type="Proteomes" id="UP000324800">
    <property type="component" value="Unassembled WGS sequence"/>
</dbReference>
<dbReference type="Gene3D" id="1.10.238.150">
    <property type="entry name" value="Formin, FH3 diaphanous domain"/>
    <property type="match status" value="1"/>
</dbReference>
<protein>
    <submittedName>
        <fullName evidence="2">Uncharacterized protein</fullName>
    </submittedName>
</protein>
<proteinExistence type="predicted"/>
<comment type="caution">
    <text evidence="2">The sequence shown here is derived from an EMBL/GenBank/DDBJ whole genome shotgun (WGS) entry which is preliminary data.</text>
</comment>